<name>A0A841JX35_9BACT</name>
<evidence type="ECO:0000256" key="1">
    <source>
        <dbReference type="ARBA" id="ARBA00004571"/>
    </source>
</evidence>
<dbReference type="PANTHER" id="PTHR32552:SF83">
    <property type="entry name" value="BLR3904 PROTEIN"/>
    <property type="match status" value="1"/>
</dbReference>
<evidence type="ECO:0000256" key="8">
    <source>
        <dbReference type="ARBA" id="ARBA00023077"/>
    </source>
</evidence>
<dbReference type="GO" id="GO:0009279">
    <property type="term" value="C:cell outer membrane"/>
    <property type="evidence" value="ECO:0007669"/>
    <property type="project" value="UniProtKB-SubCell"/>
</dbReference>
<organism evidence="16 17">
    <name type="scientific">Silvibacterium bohemicum</name>
    <dbReference type="NCBI Taxonomy" id="1577686"/>
    <lineage>
        <taxon>Bacteria</taxon>
        <taxon>Pseudomonadati</taxon>
        <taxon>Acidobacteriota</taxon>
        <taxon>Terriglobia</taxon>
        <taxon>Terriglobales</taxon>
        <taxon>Acidobacteriaceae</taxon>
        <taxon>Silvibacterium</taxon>
    </lineage>
</organism>
<gene>
    <name evidence="16" type="ORF">HNQ77_003943</name>
</gene>
<dbReference type="GO" id="GO:0015344">
    <property type="term" value="F:siderophore uptake transmembrane transporter activity"/>
    <property type="evidence" value="ECO:0007669"/>
    <property type="project" value="TreeGrafter"/>
</dbReference>
<comment type="caution">
    <text evidence="16">The sequence shown here is derived from an EMBL/GenBank/DDBJ whole genome shotgun (WGS) entry which is preliminary data.</text>
</comment>
<keyword evidence="3 12" id="KW-0813">Transport</keyword>
<keyword evidence="9 12" id="KW-0472">Membrane</keyword>
<evidence type="ECO:0000256" key="9">
    <source>
        <dbReference type="ARBA" id="ARBA00023136"/>
    </source>
</evidence>
<evidence type="ECO:0000256" key="2">
    <source>
        <dbReference type="ARBA" id="ARBA00009810"/>
    </source>
</evidence>
<dbReference type="Gene3D" id="2.40.170.20">
    <property type="entry name" value="TonB-dependent receptor, beta-barrel domain"/>
    <property type="match status" value="1"/>
</dbReference>
<keyword evidence="7" id="KW-0408">Iron</keyword>
<keyword evidence="4 12" id="KW-1134">Transmembrane beta strand</keyword>
<evidence type="ECO:0000256" key="4">
    <source>
        <dbReference type="ARBA" id="ARBA00022452"/>
    </source>
</evidence>
<dbReference type="Gene3D" id="2.170.130.10">
    <property type="entry name" value="TonB-dependent receptor, plug domain"/>
    <property type="match status" value="1"/>
</dbReference>
<sequence length="824" mass="89428">MKQKKRRYLTGHRAWLAMGTIAAYAAAGPSKATIAYAKNSKSQSGNQAQLTVRRYDISAGPLDLALAQFSKASGIKVAYTVPAETIPGFKSHGVSGLYSDAQALRQLLAGTGLDFTLQGQDAVSIGVKNAESVQVTASSFDSIGLSKFPAPLIDTPQAINTIPAQLLADQGVSTLRDTLRNSPGISLAAGEGALQGDNLTIRGFSAQDDIFLDGVRDFGSYYRDPFNYEKVDVLEGPAGVEFGRGSTGGVINQESKVPQLHPFMRFDGGLGTDMTRRFTGDINQPLPGIAAGAAARLNFMVHDSGVAQRDVTESRRFGVAPTFALGLNTPTRLVASELHSQADDIPDYGIPWYFGHGAPVPRHNYYGFADHNFLRTNVDVANLRVEHDLGSLGLLRNVTRYAHYERKWQITEPQVNNASAGAITPATPLSQVMVNRNQIAGNSDEAQLWDQAETMVSGKLLGIRQTAVLGAEGGRESSDPIRVRFTNPAGINTVPLTSLLHPDPYQPFSGTVYPNTTVHTTAFSAAAYMLDTFELGRQWELSGGIRFDHFDANYRAITNTFSATTGGDTVAYPKYEQDLNKGSWRAALVYKPRPNGSIYFDYGTSFDPSAETLSLSAANAAVPPEENETYELGSKWDLNGGRLTARGALFRTNRENVLEPDPTDSSVDVLAGNQRVDGAEGVIQGRLTDRWELLTSYTFMHSEVVSSNFYPLSIGLPLQNVPQNLFNLWTEYRLPRGFEVGAGSNFVGARDANSTTLTSPTTAIEKAPEYWTFNAMVKYDVTERIALQANINNLLDRFFLDELHPGHVIPGAGTSALFGAKFKF</sequence>
<keyword evidence="11 12" id="KW-0998">Cell outer membrane</keyword>
<feature type="signal peptide" evidence="14">
    <location>
        <begin position="1"/>
        <end position="25"/>
    </location>
</feature>
<dbReference type="Proteomes" id="UP000538666">
    <property type="component" value="Unassembled WGS sequence"/>
</dbReference>
<accession>A0A841JX35</accession>
<keyword evidence="6 12" id="KW-0812">Transmembrane</keyword>
<evidence type="ECO:0000256" key="13">
    <source>
        <dbReference type="RuleBase" id="RU003357"/>
    </source>
</evidence>
<feature type="domain" description="Secretin/TonB short N-terminal" evidence="15">
    <location>
        <begin position="77"/>
        <end position="128"/>
    </location>
</feature>
<dbReference type="InterPro" id="IPR012910">
    <property type="entry name" value="Plug_dom"/>
</dbReference>
<evidence type="ECO:0000256" key="3">
    <source>
        <dbReference type="ARBA" id="ARBA00022448"/>
    </source>
</evidence>
<dbReference type="PROSITE" id="PS52016">
    <property type="entry name" value="TONB_DEPENDENT_REC_3"/>
    <property type="match status" value="1"/>
</dbReference>
<dbReference type="InterPro" id="IPR000531">
    <property type="entry name" value="Beta-barrel_TonB"/>
</dbReference>
<dbReference type="SMART" id="SM00965">
    <property type="entry name" value="STN"/>
    <property type="match status" value="1"/>
</dbReference>
<keyword evidence="5" id="KW-0410">Iron transport</keyword>
<dbReference type="RefSeq" id="WP_184085100.1">
    <property type="nucleotide sequence ID" value="NZ_JACHEK010000008.1"/>
</dbReference>
<keyword evidence="17" id="KW-1185">Reference proteome</keyword>
<dbReference type="Gene3D" id="3.55.50.30">
    <property type="match status" value="1"/>
</dbReference>
<evidence type="ECO:0000259" key="15">
    <source>
        <dbReference type="SMART" id="SM00965"/>
    </source>
</evidence>
<dbReference type="InterPro" id="IPR037066">
    <property type="entry name" value="Plug_dom_sf"/>
</dbReference>
<evidence type="ECO:0000256" key="14">
    <source>
        <dbReference type="SAM" id="SignalP"/>
    </source>
</evidence>
<dbReference type="NCBIfam" id="TIGR01783">
    <property type="entry name" value="TonB-siderophor"/>
    <property type="match status" value="1"/>
</dbReference>
<evidence type="ECO:0000256" key="12">
    <source>
        <dbReference type="PROSITE-ProRule" id="PRU01360"/>
    </source>
</evidence>
<dbReference type="PANTHER" id="PTHR32552">
    <property type="entry name" value="FERRICHROME IRON RECEPTOR-RELATED"/>
    <property type="match status" value="1"/>
</dbReference>
<dbReference type="EMBL" id="JACHEK010000008">
    <property type="protein sequence ID" value="MBB6145973.1"/>
    <property type="molecule type" value="Genomic_DNA"/>
</dbReference>
<dbReference type="GO" id="GO:0038023">
    <property type="term" value="F:signaling receptor activity"/>
    <property type="evidence" value="ECO:0007669"/>
    <property type="project" value="InterPro"/>
</dbReference>
<dbReference type="AlphaFoldDB" id="A0A841JX35"/>
<reference evidence="16 17" key="1">
    <citation type="submission" date="2020-08" db="EMBL/GenBank/DDBJ databases">
        <title>Genomic Encyclopedia of Type Strains, Phase IV (KMG-IV): sequencing the most valuable type-strain genomes for metagenomic binning, comparative biology and taxonomic classification.</title>
        <authorList>
            <person name="Goeker M."/>
        </authorList>
    </citation>
    <scope>NUCLEOTIDE SEQUENCE [LARGE SCALE GENOMIC DNA]</scope>
    <source>
        <strain evidence="16 17">DSM 103733</strain>
    </source>
</reference>
<evidence type="ECO:0000256" key="6">
    <source>
        <dbReference type="ARBA" id="ARBA00022692"/>
    </source>
</evidence>
<keyword evidence="14" id="KW-0732">Signal</keyword>
<evidence type="ECO:0000256" key="7">
    <source>
        <dbReference type="ARBA" id="ARBA00023004"/>
    </source>
</evidence>
<keyword evidence="5" id="KW-0406">Ion transport</keyword>
<dbReference type="SUPFAM" id="SSF56935">
    <property type="entry name" value="Porins"/>
    <property type="match status" value="1"/>
</dbReference>
<evidence type="ECO:0000313" key="17">
    <source>
        <dbReference type="Proteomes" id="UP000538666"/>
    </source>
</evidence>
<comment type="similarity">
    <text evidence="2 12 13">Belongs to the TonB-dependent receptor family.</text>
</comment>
<evidence type="ECO:0000313" key="16">
    <source>
        <dbReference type="EMBL" id="MBB6145973.1"/>
    </source>
</evidence>
<dbReference type="InterPro" id="IPR039426">
    <property type="entry name" value="TonB-dep_rcpt-like"/>
</dbReference>
<evidence type="ECO:0000256" key="5">
    <source>
        <dbReference type="ARBA" id="ARBA00022496"/>
    </source>
</evidence>
<evidence type="ECO:0000256" key="11">
    <source>
        <dbReference type="ARBA" id="ARBA00023237"/>
    </source>
</evidence>
<evidence type="ECO:0000256" key="10">
    <source>
        <dbReference type="ARBA" id="ARBA00023170"/>
    </source>
</evidence>
<dbReference type="InterPro" id="IPR011662">
    <property type="entry name" value="Secretin/TonB_short_N"/>
</dbReference>
<keyword evidence="10 16" id="KW-0675">Receptor</keyword>
<proteinExistence type="inferred from homology"/>
<protein>
    <submittedName>
        <fullName evidence="16">Catecholate siderophore receptor</fullName>
    </submittedName>
</protein>
<dbReference type="CDD" id="cd01347">
    <property type="entry name" value="ligand_gated_channel"/>
    <property type="match status" value="1"/>
</dbReference>
<dbReference type="InterPro" id="IPR010105">
    <property type="entry name" value="TonB_sidphr_rcpt"/>
</dbReference>
<dbReference type="GO" id="GO:0015891">
    <property type="term" value="P:siderophore transport"/>
    <property type="evidence" value="ECO:0007669"/>
    <property type="project" value="InterPro"/>
</dbReference>
<comment type="subcellular location">
    <subcellularLocation>
        <location evidence="1 12">Cell outer membrane</location>
        <topology evidence="1 12">Multi-pass membrane protein</topology>
    </subcellularLocation>
</comment>
<dbReference type="Pfam" id="PF07715">
    <property type="entry name" value="Plug"/>
    <property type="match status" value="1"/>
</dbReference>
<dbReference type="InterPro" id="IPR036942">
    <property type="entry name" value="Beta-barrel_TonB_sf"/>
</dbReference>
<feature type="chain" id="PRO_5032998943" evidence="14">
    <location>
        <begin position="26"/>
        <end position="824"/>
    </location>
</feature>
<dbReference type="Pfam" id="PF00593">
    <property type="entry name" value="TonB_dep_Rec_b-barrel"/>
    <property type="match status" value="1"/>
</dbReference>
<keyword evidence="8 13" id="KW-0798">TonB box</keyword>